<reference evidence="2" key="1">
    <citation type="submission" date="2016-10" db="EMBL/GenBank/DDBJ databases">
        <authorList>
            <person name="Varghese N."/>
            <person name="Submissions S."/>
        </authorList>
    </citation>
    <scope>NUCLEOTIDE SEQUENCE [LARGE SCALE GENOMIC DNA]</scope>
    <source>
        <strain evidence="2">CGMCC 1.12402</strain>
    </source>
</reference>
<organism evidence="1 2">
    <name type="scientific">Roseivirga pacifica</name>
    <dbReference type="NCBI Taxonomy" id="1267423"/>
    <lineage>
        <taxon>Bacteria</taxon>
        <taxon>Pseudomonadati</taxon>
        <taxon>Bacteroidota</taxon>
        <taxon>Cytophagia</taxon>
        <taxon>Cytophagales</taxon>
        <taxon>Roseivirgaceae</taxon>
        <taxon>Roseivirga</taxon>
    </lineage>
</organism>
<dbReference type="EMBL" id="FOIR01000002">
    <property type="protein sequence ID" value="SEW23548.1"/>
    <property type="molecule type" value="Genomic_DNA"/>
</dbReference>
<gene>
    <name evidence="1" type="ORF">SAMN05216290_2129</name>
</gene>
<dbReference type="Proteomes" id="UP000199437">
    <property type="component" value="Unassembled WGS sequence"/>
</dbReference>
<dbReference type="STRING" id="1267423.SAMN05216290_2129"/>
<keyword evidence="2" id="KW-1185">Reference proteome</keyword>
<sequence>MEGLNITVNDHMRLFPTISKATAYREWNRMLDDLNLKNRKKVTPAEYCEYWQIDISQISHLSQFSQ</sequence>
<evidence type="ECO:0000313" key="2">
    <source>
        <dbReference type="Proteomes" id="UP000199437"/>
    </source>
</evidence>
<protein>
    <submittedName>
        <fullName evidence="1">Uncharacterized protein</fullName>
    </submittedName>
</protein>
<proteinExistence type="predicted"/>
<name>A0A1I0Q9T0_9BACT</name>
<accession>A0A1I0Q9T0</accession>
<dbReference type="AlphaFoldDB" id="A0A1I0Q9T0"/>
<evidence type="ECO:0000313" key="1">
    <source>
        <dbReference type="EMBL" id="SEW23548.1"/>
    </source>
</evidence>